<evidence type="ECO:0000313" key="2">
    <source>
        <dbReference type="Proteomes" id="UP000789901"/>
    </source>
</evidence>
<organism evidence="1 2">
    <name type="scientific">Gigaspora margarita</name>
    <dbReference type="NCBI Taxonomy" id="4874"/>
    <lineage>
        <taxon>Eukaryota</taxon>
        <taxon>Fungi</taxon>
        <taxon>Fungi incertae sedis</taxon>
        <taxon>Mucoromycota</taxon>
        <taxon>Glomeromycotina</taxon>
        <taxon>Glomeromycetes</taxon>
        <taxon>Diversisporales</taxon>
        <taxon>Gigasporaceae</taxon>
        <taxon>Gigaspora</taxon>
    </lineage>
</organism>
<comment type="caution">
    <text evidence="1">The sequence shown here is derived from an EMBL/GenBank/DDBJ whole genome shotgun (WGS) entry which is preliminary data.</text>
</comment>
<proteinExistence type="predicted"/>
<feature type="non-terminal residue" evidence="1">
    <location>
        <position position="42"/>
    </location>
</feature>
<keyword evidence="2" id="KW-1185">Reference proteome</keyword>
<dbReference type="EMBL" id="CAJVQB010109752">
    <property type="protein sequence ID" value="CAG8852104.1"/>
    <property type="molecule type" value="Genomic_DNA"/>
</dbReference>
<accession>A0ABN7XAJ0</accession>
<reference evidence="1 2" key="1">
    <citation type="submission" date="2021-06" db="EMBL/GenBank/DDBJ databases">
        <authorList>
            <person name="Kallberg Y."/>
            <person name="Tangrot J."/>
            <person name="Rosling A."/>
        </authorList>
    </citation>
    <scope>NUCLEOTIDE SEQUENCE [LARGE SCALE GENOMIC DNA]</scope>
    <source>
        <strain evidence="1 2">120-4 pot B 10/14</strain>
    </source>
</reference>
<name>A0ABN7XAJ0_GIGMA</name>
<evidence type="ECO:0000313" key="1">
    <source>
        <dbReference type="EMBL" id="CAG8852104.1"/>
    </source>
</evidence>
<dbReference type="Proteomes" id="UP000789901">
    <property type="component" value="Unassembled WGS sequence"/>
</dbReference>
<protein>
    <submittedName>
        <fullName evidence="1">46216_t:CDS:1</fullName>
    </submittedName>
</protein>
<gene>
    <name evidence="1" type="ORF">GMARGA_LOCUS41064</name>
</gene>
<sequence length="42" mass="4820">IEVTETICRYDSDGSLMIYMTKLYDSSNMFSQILSGSLEKSY</sequence>
<feature type="non-terminal residue" evidence="1">
    <location>
        <position position="1"/>
    </location>
</feature>